<protein>
    <recommendedName>
        <fullName evidence="8">Apolipoprotein N-acyltransferase</fullName>
        <shortName evidence="8">ALP N-acyltransferase</shortName>
        <ecNumber evidence="8">2.3.1.269</ecNumber>
    </recommendedName>
</protein>
<dbReference type="PANTHER" id="PTHR38686:SF1">
    <property type="entry name" value="APOLIPOPROTEIN N-ACYLTRANSFERASE"/>
    <property type="match status" value="1"/>
</dbReference>
<keyword evidence="4 8" id="KW-0812">Transmembrane</keyword>
<comment type="similarity">
    <text evidence="8">Belongs to the CN hydrolase family. Apolipoprotein N-acyltransferase subfamily.</text>
</comment>
<keyword evidence="6 8" id="KW-0472">Membrane</keyword>
<comment type="catalytic activity">
    <reaction evidence="8">
        <text>N-terminal S-1,2-diacyl-sn-glyceryl-L-cysteinyl-[lipoprotein] + a glycerophospholipid = N-acyl-S-1,2-diacyl-sn-glyceryl-L-cysteinyl-[lipoprotein] + a 2-acyl-sn-glycero-3-phospholipid + H(+)</text>
        <dbReference type="Rhea" id="RHEA:48228"/>
        <dbReference type="Rhea" id="RHEA-COMP:14681"/>
        <dbReference type="Rhea" id="RHEA-COMP:14684"/>
        <dbReference type="ChEBI" id="CHEBI:15378"/>
        <dbReference type="ChEBI" id="CHEBI:136912"/>
        <dbReference type="ChEBI" id="CHEBI:140656"/>
        <dbReference type="ChEBI" id="CHEBI:140657"/>
        <dbReference type="ChEBI" id="CHEBI:140660"/>
        <dbReference type="EC" id="2.3.1.269"/>
    </reaction>
</comment>
<keyword evidence="11" id="KW-1185">Reference proteome</keyword>
<name>A0ABY2RTB6_9PSEU</name>
<comment type="caution">
    <text evidence="10">The sequence shown here is derived from an EMBL/GenBank/DDBJ whole genome shotgun (WGS) entry which is preliminary data.</text>
</comment>
<proteinExistence type="inferred from homology"/>
<dbReference type="Proteomes" id="UP000309992">
    <property type="component" value="Unassembled WGS sequence"/>
</dbReference>
<keyword evidence="5 8" id="KW-1133">Transmembrane helix</keyword>
<comment type="subcellular location">
    <subcellularLocation>
        <location evidence="1 8">Cell membrane</location>
        <topology evidence="1 8">Multi-pass membrane protein</topology>
    </subcellularLocation>
</comment>
<feature type="transmembrane region" description="Helical" evidence="8">
    <location>
        <begin position="169"/>
        <end position="189"/>
    </location>
</feature>
<reference evidence="10 11" key="1">
    <citation type="journal article" date="2015" name="Antonie Van Leeuwenhoek">
        <title>Prauserella endophytica sp. nov., an endophytic actinobacterium isolated from Tamarix taklamakanensis.</title>
        <authorList>
            <person name="Liu J.M."/>
            <person name="Habden X."/>
            <person name="Guo L."/>
            <person name="Tuo L."/>
            <person name="Jiang Z.K."/>
            <person name="Liu S.W."/>
            <person name="Liu X.F."/>
            <person name="Chen L."/>
            <person name="Li R.F."/>
            <person name="Zhang Y.Q."/>
            <person name="Sun C.H."/>
        </authorList>
    </citation>
    <scope>NUCLEOTIDE SEQUENCE [LARGE SCALE GENOMIC DNA]</scope>
    <source>
        <strain evidence="10 11">CGMCC 4.7182</strain>
    </source>
</reference>
<dbReference type="InterPro" id="IPR045378">
    <property type="entry name" value="LNT_N"/>
</dbReference>
<dbReference type="HAMAP" id="MF_01148">
    <property type="entry name" value="Lnt"/>
    <property type="match status" value="1"/>
</dbReference>
<feature type="domain" description="CN hydrolase" evidence="9">
    <location>
        <begin position="198"/>
        <end position="448"/>
    </location>
</feature>
<dbReference type="InterPro" id="IPR036526">
    <property type="entry name" value="C-N_Hydrolase_sf"/>
</dbReference>
<evidence type="ECO:0000256" key="2">
    <source>
        <dbReference type="ARBA" id="ARBA00022475"/>
    </source>
</evidence>
<evidence type="ECO:0000256" key="5">
    <source>
        <dbReference type="ARBA" id="ARBA00022989"/>
    </source>
</evidence>
<dbReference type="EC" id="2.3.1.269" evidence="8"/>
<evidence type="ECO:0000256" key="7">
    <source>
        <dbReference type="ARBA" id="ARBA00023315"/>
    </source>
</evidence>
<evidence type="ECO:0000256" key="4">
    <source>
        <dbReference type="ARBA" id="ARBA00022692"/>
    </source>
</evidence>
<keyword evidence="7 8" id="KW-0012">Acyltransferase</keyword>
<organism evidence="10 11">
    <name type="scientific">Prauserella endophytica</name>
    <dbReference type="NCBI Taxonomy" id="1592324"/>
    <lineage>
        <taxon>Bacteria</taxon>
        <taxon>Bacillati</taxon>
        <taxon>Actinomycetota</taxon>
        <taxon>Actinomycetes</taxon>
        <taxon>Pseudonocardiales</taxon>
        <taxon>Pseudonocardiaceae</taxon>
        <taxon>Prauserella</taxon>
        <taxon>Prauserella coralliicola group</taxon>
    </lineage>
</organism>
<keyword evidence="3 8" id="KW-0808">Transferase</keyword>
<comment type="pathway">
    <text evidence="8">Protein modification; lipoprotein biosynthesis (N-acyl transfer).</text>
</comment>
<feature type="transmembrane region" description="Helical" evidence="8">
    <location>
        <begin position="35"/>
        <end position="54"/>
    </location>
</feature>
<feature type="transmembrane region" description="Helical" evidence="8">
    <location>
        <begin position="12"/>
        <end position="28"/>
    </location>
</feature>
<comment type="function">
    <text evidence="8">Catalyzes the phospholipid dependent N-acylation of the N-terminal cysteine of apolipoprotein, the last step in lipoprotein maturation.</text>
</comment>
<feature type="transmembrane region" description="Helical" evidence="8">
    <location>
        <begin position="93"/>
        <end position="110"/>
    </location>
</feature>
<dbReference type="PANTHER" id="PTHR38686">
    <property type="entry name" value="APOLIPOPROTEIN N-ACYLTRANSFERASE"/>
    <property type="match status" value="1"/>
</dbReference>
<evidence type="ECO:0000256" key="3">
    <source>
        <dbReference type="ARBA" id="ARBA00022679"/>
    </source>
</evidence>
<evidence type="ECO:0000256" key="8">
    <source>
        <dbReference type="HAMAP-Rule" id="MF_01148"/>
    </source>
</evidence>
<sequence length="494" mass="51892">MVLFVASPPRPLWWLAPVAFALLVLAVSGRPVRHAFGAGVAFGVTYLLPLLQWLDDFLGVAFGVWPWLGLVGLEALFFGLMGAGMAKVSRLPMAPVWMAAVVVAAEAVRSRVPYGGFPWGRVAFTQPEGIFLPLAVVGGAVLVGFAVALAGCGLGVVALRIRQTPRRSIAPGLIGVLPVLAGWLAASLIETGAEDGTMNVAVVQGNAPDSGLALLGRSATVRANHIAQANQLVDDVRAGRGPSPDLVILPESSNVFAPGRGDPDLDRIARELGVPVAVGGTAYSVDGRVSNRIILWSPGRGATKEYAKQQLVPFSEFVPLRAVAAAVTPFSDDPAGDMVPGDRPGVLDVGSARAGFAICYEVAYDYVLTDATRAGAQLLVVPTNNAWFGRTEMTFQQLAMARLRAVEHGRAVIVASTSGVSAIVRPDGSVVRRTGQFTSESMVEQVPLRSTTTVATRLGSTTEWAIVSLALVALMAAALRRQPVTSHSQGKQLW</sequence>
<dbReference type="PROSITE" id="PS50263">
    <property type="entry name" value="CN_HYDROLASE"/>
    <property type="match status" value="1"/>
</dbReference>
<dbReference type="EMBL" id="SWMS01000043">
    <property type="protein sequence ID" value="TKG59702.1"/>
    <property type="molecule type" value="Genomic_DNA"/>
</dbReference>
<dbReference type="Gene3D" id="3.60.110.10">
    <property type="entry name" value="Carbon-nitrogen hydrolase"/>
    <property type="match status" value="1"/>
</dbReference>
<dbReference type="Pfam" id="PF00795">
    <property type="entry name" value="CN_hydrolase"/>
    <property type="match status" value="1"/>
</dbReference>
<dbReference type="InterPro" id="IPR004563">
    <property type="entry name" value="Apolipo_AcylTrfase"/>
</dbReference>
<dbReference type="Pfam" id="PF20154">
    <property type="entry name" value="LNT_N"/>
    <property type="match status" value="1"/>
</dbReference>
<gene>
    <name evidence="8 10" type="primary">lnt</name>
    <name evidence="10" type="ORF">FCN18_36490</name>
</gene>
<accession>A0ABY2RTB6</accession>
<evidence type="ECO:0000256" key="6">
    <source>
        <dbReference type="ARBA" id="ARBA00023136"/>
    </source>
</evidence>
<dbReference type="CDD" id="cd07571">
    <property type="entry name" value="ALP_N-acyl_transferase"/>
    <property type="match status" value="1"/>
</dbReference>
<dbReference type="InterPro" id="IPR003010">
    <property type="entry name" value="C-N_Hydrolase"/>
</dbReference>
<dbReference type="SUPFAM" id="SSF56317">
    <property type="entry name" value="Carbon-nitrogen hydrolase"/>
    <property type="match status" value="1"/>
</dbReference>
<evidence type="ECO:0000256" key="1">
    <source>
        <dbReference type="ARBA" id="ARBA00004651"/>
    </source>
</evidence>
<feature type="transmembrane region" description="Helical" evidence="8">
    <location>
        <begin position="130"/>
        <end position="157"/>
    </location>
</feature>
<evidence type="ECO:0000259" key="9">
    <source>
        <dbReference type="PROSITE" id="PS50263"/>
    </source>
</evidence>
<evidence type="ECO:0000313" key="10">
    <source>
        <dbReference type="EMBL" id="TKG59702.1"/>
    </source>
</evidence>
<dbReference type="NCBIfam" id="TIGR00546">
    <property type="entry name" value="lnt"/>
    <property type="match status" value="1"/>
</dbReference>
<feature type="transmembrane region" description="Helical" evidence="8">
    <location>
        <begin position="60"/>
        <end position="81"/>
    </location>
</feature>
<evidence type="ECO:0000313" key="11">
    <source>
        <dbReference type="Proteomes" id="UP000309992"/>
    </source>
</evidence>
<keyword evidence="2 8" id="KW-1003">Cell membrane</keyword>